<organism evidence="1 2">
    <name type="scientific">Catharanthus roseus</name>
    <name type="common">Madagascar periwinkle</name>
    <name type="synonym">Vinca rosea</name>
    <dbReference type="NCBI Taxonomy" id="4058"/>
    <lineage>
        <taxon>Eukaryota</taxon>
        <taxon>Viridiplantae</taxon>
        <taxon>Streptophyta</taxon>
        <taxon>Embryophyta</taxon>
        <taxon>Tracheophyta</taxon>
        <taxon>Spermatophyta</taxon>
        <taxon>Magnoliopsida</taxon>
        <taxon>eudicotyledons</taxon>
        <taxon>Gunneridae</taxon>
        <taxon>Pentapetalae</taxon>
        <taxon>asterids</taxon>
        <taxon>lamiids</taxon>
        <taxon>Gentianales</taxon>
        <taxon>Apocynaceae</taxon>
        <taxon>Rauvolfioideae</taxon>
        <taxon>Vinceae</taxon>
        <taxon>Catharanthinae</taxon>
        <taxon>Catharanthus</taxon>
    </lineage>
</organism>
<dbReference type="Proteomes" id="UP001060085">
    <property type="component" value="Linkage Group LG08"/>
</dbReference>
<proteinExistence type="predicted"/>
<evidence type="ECO:0000313" key="2">
    <source>
        <dbReference type="Proteomes" id="UP001060085"/>
    </source>
</evidence>
<sequence>MITYEVKFEPSQDGGSIFKVRSKYCIYKGKDFKLNEDEIKTGKEKVWGMYNVGETMLLLQLSSCFLVSFGNKEFSYIFPCLSSKSSRKLHCANDFIYSLFCSRNGTNFSILNHGRTM</sequence>
<evidence type="ECO:0000313" key="1">
    <source>
        <dbReference type="EMBL" id="KAI5649299.1"/>
    </source>
</evidence>
<name>A0ACB9ZPJ1_CATRO</name>
<keyword evidence="2" id="KW-1185">Reference proteome</keyword>
<comment type="caution">
    <text evidence="1">The sequence shown here is derived from an EMBL/GenBank/DDBJ whole genome shotgun (WGS) entry which is preliminary data.</text>
</comment>
<reference evidence="2" key="1">
    <citation type="journal article" date="2023" name="Nat. Plants">
        <title>Single-cell RNA sequencing provides a high-resolution roadmap for understanding the multicellular compartmentation of specialized metabolism.</title>
        <authorList>
            <person name="Sun S."/>
            <person name="Shen X."/>
            <person name="Li Y."/>
            <person name="Li Y."/>
            <person name="Wang S."/>
            <person name="Li R."/>
            <person name="Zhang H."/>
            <person name="Shen G."/>
            <person name="Guo B."/>
            <person name="Wei J."/>
            <person name="Xu J."/>
            <person name="St-Pierre B."/>
            <person name="Chen S."/>
            <person name="Sun C."/>
        </authorList>
    </citation>
    <scope>NUCLEOTIDE SEQUENCE [LARGE SCALE GENOMIC DNA]</scope>
</reference>
<gene>
    <name evidence="1" type="ORF">M9H77_35304</name>
</gene>
<accession>A0ACB9ZPJ1</accession>
<protein>
    <submittedName>
        <fullName evidence="1">Uncharacterized protein</fullName>
    </submittedName>
</protein>
<dbReference type="EMBL" id="CM044708">
    <property type="protein sequence ID" value="KAI5649299.1"/>
    <property type="molecule type" value="Genomic_DNA"/>
</dbReference>